<dbReference type="InterPro" id="IPR009019">
    <property type="entry name" value="KH_sf_prok-type"/>
</dbReference>
<reference evidence="4" key="2">
    <citation type="journal article" date="2021" name="PeerJ">
        <title>Extensive microbial diversity within the chicken gut microbiome revealed by metagenomics and culture.</title>
        <authorList>
            <person name="Gilroy R."/>
            <person name="Ravi A."/>
            <person name="Getino M."/>
            <person name="Pursley I."/>
            <person name="Horton D.L."/>
            <person name="Alikhan N.F."/>
            <person name="Baker D."/>
            <person name="Gharbi K."/>
            <person name="Hall N."/>
            <person name="Watson M."/>
            <person name="Adriaenssens E.M."/>
            <person name="Foster-Nyarko E."/>
            <person name="Jarju S."/>
            <person name="Secka A."/>
            <person name="Antonio M."/>
            <person name="Oren A."/>
            <person name="Chaudhuri R.R."/>
            <person name="La Ragione R."/>
            <person name="Hildebrand F."/>
            <person name="Pallen M.J."/>
        </authorList>
    </citation>
    <scope>NUCLEOTIDE SEQUENCE</scope>
    <source>
        <strain evidence="4">10406</strain>
    </source>
</reference>
<keyword evidence="2 3" id="KW-0694">RNA-binding</keyword>
<dbReference type="PANTHER" id="PTHR34654">
    <property type="entry name" value="UPF0109 PROTEIN SCO5592"/>
    <property type="match status" value="1"/>
</dbReference>
<reference evidence="4" key="1">
    <citation type="submission" date="2020-10" db="EMBL/GenBank/DDBJ databases">
        <authorList>
            <person name="Gilroy R."/>
        </authorList>
    </citation>
    <scope>NUCLEOTIDE SEQUENCE</scope>
    <source>
        <strain evidence="4">10406</strain>
    </source>
</reference>
<evidence type="ECO:0000256" key="2">
    <source>
        <dbReference type="ARBA" id="ARBA00022884"/>
    </source>
</evidence>
<dbReference type="CDD" id="cd22533">
    <property type="entry name" value="KH-II_YlqC-like"/>
    <property type="match status" value="1"/>
</dbReference>
<dbReference type="InterPro" id="IPR020627">
    <property type="entry name" value="KhpA"/>
</dbReference>
<dbReference type="Gene3D" id="3.30.300.20">
    <property type="match status" value="1"/>
</dbReference>
<dbReference type="AlphaFoldDB" id="A0A9D1SW61"/>
<evidence type="ECO:0000256" key="1">
    <source>
        <dbReference type="ARBA" id="ARBA00022490"/>
    </source>
</evidence>
<comment type="caution">
    <text evidence="4">The sequence shown here is derived from an EMBL/GenBank/DDBJ whole genome shotgun (WGS) entry which is preliminary data.</text>
</comment>
<dbReference type="SUPFAM" id="SSF54814">
    <property type="entry name" value="Prokaryotic type KH domain (KH-domain type II)"/>
    <property type="match status" value="1"/>
</dbReference>
<protein>
    <submittedName>
        <fullName evidence="4">KH domain-containing protein</fullName>
    </submittedName>
</protein>
<keyword evidence="1" id="KW-0963">Cytoplasm</keyword>
<dbReference type="InterPro" id="IPR015946">
    <property type="entry name" value="KH_dom-like_a/b"/>
</dbReference>
<dbReference type="Proteomes" id="UP000886857">
    <property type="component" value="Unassembled WGS sequence"/>
</dbReference>
<evidence type="ECO:0000256" key="3">
    <source>
        <dbReference type="PROSITE-ProRule" id="PRU00117"/>
    </source>
</evidence>
<dbReference type="PROSITE" id="PS50084">
    <property type="entry name" value="KH_TYPE_1"/>
    <property type="match status" value="1"/>
</dbReference>
<name>A0A9D1SW61_9FIRM</name>
<dbReference type="PANTHER" id="PTHR34654:SF1">
    <property type="entry name" value="RNA-BINDING PROTEIN KHPA"/>
    <property type="match status" value="1"/>
</dbReference>
<accession>A0A9D1SW61</accession>
<dbReference type="GO" id="GO:0003723">
    <property type="term" value="F:RNA binding"/>
    <property type="evidence" value="ECO:0007669"/>
    <property type="project" value="UniProtKB-UniRule"/>
</dbReference>
<dbReference type="EMBL" id="DVOE01000005">
    <property type="protein sequence ID" value="HIU98300.1"/>
    <property type="molecule type" value="Genomic_DNA"/>
</dbReference>
<dbReference type="Pfam" id="PF13083">
    <property type="entry name" value="KH_KhpA-B"/>
    <property type="match status" value="1"/>
</dbReference>
<evidence type="ECO:0000313" key="4">
    <source>
        <dbReference type="EMBL" id="HIU98300.1"/>
    </source>
</evidence>
<gene>
    <name evidence="4" type="ORF">IAC73_00450</name>
</gene>
<sequence>MTELVEYLVGALVPEGEFSVELREGGDESEIVVIVSPGEIGKVIGKQGKIARAIRTLVKAASARSSERYNVVIEERTDASEQ</sequence>
<organism evidence="4 5">
    <name type="scientific">Candidatus Limadaptatus stercoripullorum</name>
    <dbReference type="NCBI Taxonomy" id="2840846"/>
    <lineage>
        <taxon>Bacteria</taxon>
        <taxon>Bacillati</taxon>
        <taxon>Bacillota</taxon>
        <taxon>Clostridia</taxon>
        <taxon>Eubacteriales</taxon>
        <taxon>Candidatus Limadaptatus</taxon>
    </lineage>
</organism>
<evidence type="ECO:0000313" key="5">
    <source>
        <dbReference type="Proteomes" id="UP000886857"/>
    </source>
</evidence>
<proteinExistence type="predicted"/>